<dbReference type="Pfam" id="PF03372">
    <property type="entry name" value="Exo_endo_phos"/>
    <property type="match status" value="1"/>
</dbReference>
<proteinExistence type="predicted"/>
<evidence type="ECO:0000256" key="1">
    <source>
        <dbReference type="SAM" id="Phobius"/>
    </source>
</evidence>
<keyword evidence="4" id="KW-1185">Reference proteome</keyword>
<dbReference type="RefSeq" id="WP_344647913.1">
    <property type="nucleotide sequence ID" value="NZ_BAAAGX010000006.1"/>
</dbReference>
<accession>A0ABN0TTR3</accession>
<keyword evidence="1" id="KW-1133">Transmembrane helix</keyword>
<dbReference type="GO" id="GO:0004519">
    <property type="term" value="F:endonuclease activity"/>
    <property type="evidence" value="ECO:0007669"/>
    <property type="project" value="UniProtKB-KW"/>
</dbReference>
<sequence>MTAPARVARRAAVRVWSAALWLTLAGLAGWLLVRGVGYDHRTPFAQLVSFTPYVAAFSLVPLVAALVTRRWLVAVAAGVVVVAFGAFVVPRAVPSGAPSDGDRLRVMAFNTKIGAGSVAELAALVRREKPDVLTVQELTPEWAAEFAALRLFPYSALRALPGASGTGIWARYPLTDNRTVDPKSGFDQTDAQLRVSDDRVYEVVSAHPRPPIFRAAEWGSTSRWVGDLSRLPSASKSGPVRVMAGDFNASLDHSPFRKLVGTGYVDAAAEVGKGLVPTWPMNGNNAPPVTLDHVLVDSRADASRFDAYTIAGSDHRAIVADLVIR</sequence>
<feature type="transmembrane region" description="Helical" evidence="1">
    <location>
        <begin position="71"/>
        <end position="89"/>
    </location>
</feature>
<keyword evidence="1" id="KW-0472">Membrane</keyword>
<feature type="domain" description="Endonuclease/exonuclease/phosphatase" evidence="2">
    <location>
        <begin position="116"/>
        <end position="315"/>
    </location>
</feature>
<evidence type="ECO:0000259" key="2">
    <source>
        <dbReference type="Pfam" id="PF03372"/>
    </source>
</evidence>
<comment type="caution">
    <text evidence="3">The sequence shown here is derived from an EMBL/GenBank/DDBJ whole genome shotgun (WGS) entry which is preliminary data.</text>
</comment>
<feature type="transmembrane region" description="Helical" evidence="1">
    <location>
        <begin position="44"/>
        <end position="64"/>
    </location>
</feature>
<organism evidence="3 4">
    <name type="scientific">Cryptosporangium japonicum</name>
    <dbReference type="NCBI Taxonomy" id="80872"/>
    <lineage>
        <taxon>Bacteria</taxon>
        <taxon>Bacillati</taxon>
        <taxon>Actinomycetota</taxon>
        <taxon>Actinomycetes</taxon>
        <taxon>Cryptosporangiales</taxon>
        <taxon>Cryptosporangiaceae</taxon>
        <taxon>Cryptosporangium</taxon>
    </lineage>
</organism>
<keyword evidence="3" id="KW-0255">Endonuclease</keyword>
<keyword evidence="3" id="KW-0540">Nuclease</keyword>
<keyword evidence="1" id="KW-0812">Transmembrane</keyword>
<dbReference type="Gene3D" id="3.60.10.10">
    <property type="entry name" value="Endonuclease/exonuclease/phosphatase"/>
    <property type="match status" value="1"/>
</dbReference>
<dbReference type="SUPFAM" id="SSF56219">
    <property type="entry name" value="DNase I-like"/>
    <property type="match status" value="1"/>
</dbReference>
<dbReference type="InterPro" id="IPR036691">
    <property type="entry name" value="Endo/exonu/phosph_ase_sf"/>
</dbReference>
<feature type="transmembrane region" description="Helical" evidence="1">
    <location>
        <begin position="12"/>
        <end position="32"/>
    </location>
</feature>
<dbReference type="EMBL" id="BAAAGX010000006">
    <property type="protein sequence ID" value="GAA0229972.1"/>
    <property type="molecule type" value="Genomic_DNA"/>
</dbReference>
<name>A0ABN0TTR3_9ACTN</name>
<evidence type="ECO:0000313" key="3">
    <source>
        <dbReference type="EMBL" id="GAA0229972.1"/>
    </source>
</evidence>
<dbReference type="Proteomes" id="UP001500967">
    <property type="component" value="Unassembled WGS sequence"/>
</dbReference>
<reference evidence="3 4" key="1">
    <citation type="journal article" date="2019" name="Int. J. Syst. Evol. Microbiol.">
        <title>The Global Catalogue of Microorganisms (GCM) 10K type strain sequencing project: providing services to taxonomists for standard genome sequencing and annotation.</title>
        <authorList>
            <consortium name="The Broad Institute Genomics Platform"/>
            <consortium name="The Broad Institute Genome Sequencing Center for Infectious Disease"/>
            <person name="Wu L."/>
            <person name="Ma J."/>
        </authorList>
    </citation>
    <scope>NUCLEOTIDE SEQUENCE [LARGE SCALE GENOMIC DNA]</scope>
    <source>
        <strain evidence="3 4">JCM 10425</strain>
    </source>
</reference>
<dbReference type="InterPro" id="IPR005135">
    <property type="entry name" value="Endo/exonuclease/phosphatase"/>
</dbReference>
<gene>
    <name evidence="3" type="ORF">GCM10009539_14190</name>
</gene>
<evidence type="ECO:0000313" key="4">
    <source>
        <dbReference type="Proteomes" id="UP001500967"/>
    </source>
</evidence>
<protein>
    <submittedName>
        <fullName evidence="3">Endonuclease/exonuclease/phosphatase family protein</fullName>
    </submittedName>
</protein>
<keyword evidence="3" id="KW-0378">Hydrolase</keyword>